<dbReference type="OrthoDB" id="687730at2759"/>
<reference evidence="11" key="1">
    <citation type="journal article" date="2014" name="Nat. Commun.">
        <title>Genomic adaptations of the halophilic Dead Sea filamentous fungus Eurotium rubrum.</title>
        <authorList>
            <person name="Kis-Papo T."/>
            <person name="Weig A.R."/>
            <person name="Riley R."/>
            <person name="Persoh D."/>
            <person name="Salamov A."/>
            <person name="Sun H."/>
            <person name="Lipzen A."/>
            <person name="Wasser S.P."/>
            <person name="Rambold G."/>
            <person name="Grigoriev I.V."/>
            <person name="Nevo E."/>
        </authorList>
    </citation>
    <scope>NUCLEOTIDE SEQUENCE [LARGE SCALE GENOMIC DNA]</scope>
    <source>
        <strain evidence="11">CBS 135680</strain>
    </source>
</reference>
<dbReference type="GO" id="GO:0005829">
    <property type="term" value="C:cytosol"/>
    <property type="evidence" value="ECO:0007669"/>
    <property type="project" value="TreeGrafter"/>
</dbReference>
<dbReference type="GeneID" id="63699843"/>
<evidence type="ECO:0000256" key="4">
    <source>
        <dbReference type="ARBA" id="ARBA00022786"/>
    </source>
</evidence>
<dbReference type="SMART" id="SM00240">
    <property type="entry name" value="FHA"/>
    <property type="match status" value="1"/>
</dbReference>
<dbReference type="InterPro" id="IPR008984">
    <property type="entry name" value="SMAD_FHA_dom_sf"/>
</dbReference>
<feature type="compositionally biased region" description="Low complexity" evidence="7">
    <location>
        <begin position="1"/>
        <end position="16"/>
    </location>
</feature>
<feature type="compositionally biased region" description="Low complexity" evidence="7">
    <location>
        <begin position="559"/>
        <end position="572"/>
    </location>
</feature>
<feature type="compositionally biased region" description="Low complexity" evidence="7">
    <location>
        <begin position="174"/>
        <end position="189"/>
    </location>
</feature>
<dbReference type="InterPro" id="IPR001841">
    <property type="entry name" value="Znf_RING"/>
</dbReference>
<feature type="domain" description="FHA" evidence="8">
    <location>
        <begin position="259"/>
        <end position="322"/>
    </location>
</feature>
<dbReference type="RefSeq" id="XP_040636654.1">
    <property type="nucleotide sequence ID" value="XM_040784719.1"/>
</dbReference>
<feature type="compositionally biased region" description="Polar residues" evidence="7">
    <location>
        <begin position="508"/>
        <end position="529"/>
    </location>
</feature>
<feature type="compositionally biased region" description="Low complexity" evidence="7">
    <location>
        <begin position="490"/>
        <end position="507"/>
    </location>
</feature>
<keyword evidence="2" id="KW-0479">Metal-binding</keyword>
<dbReference type="GO" id="GO:0000151">
    <property type="term" value="C:ubiquitin ligase complex"/>
    <property type="evidence" value="ECO:0007669"/>
    <property type="project" value="TreeGrafter"/>
</dbReference>
<feature type="compositionally biased region" description="Low complexity" evidence="7">
    <location>
        <begin position="76"/>
        <end position="89"/>
    </location>
</feature>
<feature type="compositionally biased region" description="Low complexity" evidence="7">
    <location>
        <begin position="24"/>
        <end position="63"/>
    </location>
</feature>
<keyword evidence="5" id="KW-0862">Zinc</keyword>
<dbReference type="EMBL" id="KK088434">
    <property type="protein sequence ID" value="EYE92966.1"/>
    <property type="molecule type" value="Genomic_DNA"/>
</dbReference>
<dbReference type="GO" id="GO:0006511">
    <property type="term" value="P:ubiquitin-dependent protein catabolic process"/>
    <property type="evidence" value="ECO:0007669"/>
    <property type="project" value="TreeGrafter"/>
</dbReference>
<dbReference type="SUPFAM" id="SSF49879">
    <property type="entry name" value="SMAD/FHA domain"/>
    <property type="match status" value="1"/>
</dbReference>
<dbReference type="InterPro" id="IPR000253">
    <property type="entry name" value="FHA_dom"/>
</dbReference>
<evidence type="ECO:0000256" key="1">
    <source>
        <dbReference type="ARBA" id="ARBA00022679"/>
    </source>
</evidence>
<name>A0A017S814_ASPRC</name>
<dbReference type="Pfam" id="PF17123">
    <property type="entry name" value="zf-RING_11"/>
    <property type="match status" value="1"/>
</dbReference>
<keyword evidence="3 6" id="KW-0863">Zinc-finger</keyword>
<dbReference type="PROSITE" id="PS50006">
    <property type="entry name" value="FHA_DOMAIN"/>
    <property type="match status" value="1"/>
</dbReference>
<protein>
    <recommendedName>
        <fullName evidence="12">FHA domain protein</fullName>
    </recommendedName>
</protein>
<evidence type="ECO:0000256" key="2">
    <source>
        <dbReference type="ARBA" id="ARBA00022723"/>
    </source>
</evidence>
<feature type="compositionally biased region" description="Low complexity" evidence="7">
    <location>
        <begin position="202"/>
        <end position="219"/>
    </location>
</feature>
<evidence type="ECO:0000313" key="11">
    <source>
        <dbReference type="Proteomes" id="UP000019804"/>
    </source>
</evidence>
<feature type="domain" description="RING-type" evidence="9">
    <location>
        <begin position="410"/>
        <end position="456"/>
    </location>
</feature>
<feature type="region of interest" description="Disordered" evidence="7">
    <location>
        <begin position="1"/>
        <end position="235"/>
    </location>
</feature>
<proteinExistence type="predicted"/>
<dbReference type="Gene3D" id="2.60.200.20">
    <property type="match status" value="1"/>
</dbReference>
<dbReference type="PANTHER" id="PTHR15067:SF7">
    <property type="entry name" value="E3 UBIQUITIN-PROTEIN LIGASE DMA1-RELATED"/>
    <property type="match status" value="1"/>
</dbReference>
<dbReference type="FunFam" id="2.60.200.20:FF:000030">
    <property type="entry name" value="FHA domain-containing protein"/>
    <property type="match status" value="1"/>
</dbReference>
<feature type="compositionally biased region" description="Polar residues" evidence="7">
    <location>
        <begin position="93"/>
        <end position="128"/>
    </location>
</feature>
<evidence type="ECO:0008006" key="12">
    <source>
        <dbReference type="Google" id="ProtNLM"/>
    </source>
</evidence>
<dbReference type="SUPFAM" id="SSF57850">
    <property type="entry name" value="RING/U-box"/>
    <property type="match status" value="1"/>
</dbReference>
<evidence type="ECO:0000256" key="5">
    <source>
        <dbReference type="ARBA" id="ARBA00022833"/>
    </source>
</evidence>
<feature type="compositionally biased region" description="Acidic residues" evidence="7">
    <location>
        <begin position="470"/>
        <end position="481"/>
    </location>
</feature>
<evidence type="ECO:0000256" key="3">
    <source>
        <dbReference type="ARBA" id="ARBA00022771"/>
    </source>
</evidence>
<feature type="region of interest" description="Disordered" evidence="7">
    <location>
        <begin position="555"/>
        <end position="636"/>
    </location>
</feature>
<dbReference type="Pfam" id="PF00498">
    <property type="entry name" value="FHA"/>
    <property type="match status" value="1"/>
</dbReference>
<dbReference type="GO" id="GO:0061630">
    <property type="term" value="F:ubiquitin protein ligase activity"/>
    <property type="evidence" value="ECO:0007669"/>
    <property type="project" value="TreeGrafter"/>
</dbReference>
<feature type="compositionally biased region" description="Polar residues" evidence="7">
    <location>
        <begin position="587"/>
        <end position="597"/>
    </location>
</feature>
<sequence length="636" mass="68943">MSTSTASASAANLPSDSRSRPLRRLSQLRSFTSSSSSTNNNNNNNNTTATNNNSNSGTSQRSSYRNSLTNRVPWLSSSSHQQHTSAAAAPGSESATTTSPTNASHSCPESERQSTLARYSSVFSSNRGIDSDRRSQNSSSSRETPTNESSSNQQPQGAMARLRGLTQTGDSRGNNENASNNNHATTATNDAPSSGPDNVDGAVDSSDPAAAEDPSANSAQPKQKPTMRFFPYQDPLQNSRPSLTFIPISRTLPSESCVIRVGRYSERDGIPIANPSEPSDAPIGFKSKVVSRKHCELIFMNGQWHIKDVGSSSGTFLNHMRLSQPNMTSKLYTVKDGDIIQLGIDFRGGEEMIFRCVRIRIECNRSWQRQPNEFKYGSPPPFFFFHKNTESLIKNLGKGNTADYSGCRECSICLGSVLRPYQCLFMAACAHVWHYKCVSRLIHTPDYPIFQCPNCRAYTDLSAEVDDTNDFVEEEEEEEEEQKNSTSERQPSTEQQAQSESQSPAPETNATSNPAQETPTQPANSSSAESPEHGMPVEAGLAVNIENMRLHEAETPVQSATNANPATSAPTSDVEGVPHSASLDIPGSQSASLSRGTLLNRPAQLTLGRADLSDDNPLTPRNDSGPLAFDGWTGIP</sequence>
<keyword evidence="1" id="KW-0808">Transferase</keyword>
<organism evidence="10 11">
    <name type="scientific">Aspergillus ruber (strain CBS 135680)</name>
    <dbReference type="NCBI Taxonomy" id="1388766"/>
    <lineage>
        <taxon>Eukaryota</taxon>
        <taxon>Fungi</taxon>
        <taxon>Dikarya</taxon>
        <taxon>Ascomycota</taxon>
        <taxon>Pezizomycotina</taxon>
        <taxon>Eurotiomycetes</taxon>
        <taxon>Eurotiomycetidae</taxon>
        <taxon>Eurotiales</taxon>
        <taxon>Aspergillaceae</taxon>
        <taxon>Aspergillus</taxon>
        <taxon>Aspergillus subgen. Aspergillus</taxon>
    </lineage>
</organism>
<keyword evidence="4" id="KW-0833">Ubl conjugation pathway</keyword>
<dbReference type="PANTHER" id="PTHR15067">
    <property type="entry name" value="E3 UBIQUITIN-PROTEIN LIGASE RNF8"/>
    <property type="match status" value="1"/>
</dbReference>
<dbReference type="GO" id="GO:0008270">
    <property type="term" value="F:zinc ion binding"/>
    <property type="evidence" value="ECO:0007669"/>
    <property type="project" value="UniProtKB-KW"/>
</dbReference>
<gene>
    <name evidence="10" type="ORF">EURHEDRAFT_461471</name>
</gene>
<dbReference type="GO" id="GO:0016567">
    <property type="term" value="P:protein ubiquitination"/>
    <property type="evidence" value="ECO:0007669"/>
    <property type="project" value="TreeGrafter"/>
</dbReference>
<evidence type="ECO:0000256" key="6">
    <source>
        <dbReference type="PROSITE-ProRule" id="PRU00175"/>
    </source>
</evidence>
<evidence type="ECO:0000259" key="9">
    <source>
        <dbReference type="PROSITE" id="PS50089"/>
    </source>
</evidence>
<feature type="region of interest" description="Disordered" evidence="7">
    <location>
        <begin position="470"/>
        <end position="534"/>
    </location>
</feature>
<dbReference type="PROSITE" id="PS50089">
    <property type="entry name" value="ZF_RING_2"/>
    <property type="match status" value="1"/>
</dbReference>
<evidence type="ECO:0000256" key="7">
    <source>
        <dbReference type="SAM" id="MobiDB-lite"/>
    </source>
</evidence>
<keyword evidence="11" id="KW-1185">Reference proteome</keyword>
<dbReference type="GO" id="GO:0032153">
    <property type="term" value="C:cell division site"/>
    <property type="evidence" value="ECO:0007669"/>
    <property type="project" value="TreeGrafter"/>
</dbReference>
<accession>A0A017S814</accession>
<dbReference type="HOGENOM" id="CLU_017542_1_1_1"/>
<evidence type="ECO:0000313" key="10">
    <source>
        <dbReference type="EMBL" id="EYE92966.1"/>
    </source>
</evidence>
<dbReference type="STRING" id="1388766.A0A017S814"/>
<dbReference type="Gene3D" id="3.30.40.10">
    <property type="entry name" value="Zinc/RING finger domain, C3HC4 (zinc finger)"/>
    <property type="match status" value="1"/>
</dbReference>
<dbReference type="AlphaFoldDB" id="A0A017S814"/>
<feature type="compositionally biased region" description="Polar residues" evidence="7">
    <location>
        <begin position="143"/>
        <end position="156"/>
    </location>
</feature>
<evidence type="ECO:0000259" key="8">
    <source>
        <dbReference type="PROSITE" id="PS50006"/>
    </source>
</evidence>
<dbReference type="InterPro" id="IPR013083">
    <property type="entry name" value="Znf_RING/FYVE/PHD"/>
</dbReference>
<dbReference type="Proteomes" id="UP000019804">
    <property type="component" value="Unassembled WGS sequence"/>
</dbReference>